<accession>A0AAN6U562</accession>
<dbReference type="Proteomes" id="UP001302602">
    <property type="component" value="Unassembled WGS sequence"/>
</dbReference>
<keyword evidence="2" id="KW-1185">Reference proteome</keyword>
<evidence type="ECO:0000313" key="1">
    <source>
        <dbReference type="EMBL" id="KAK4126630.1"/>
    </source>
</evidence>
<dbReference type="RefSeq" id="XP_062650401.1">
    <property type="nucleotide sequence ID" value="XM_062796194.1"/>
</dbReference>
<evidence type="ECO:0000313" key="2">
    <source>
        <dbReference type="Proteomes" id="UP001302602"/>
    </source>
</evidence>
<dbReference type="GeneID" id="87832962"/>
<proteinExistence type="predicted"/>
<comment type="caution">
    <text evidence="1">The sequence shown here is derived from an EMBL/GenBank/DDBJ whole genome shotgun (WGS) entry which is preliminary data.</text>
</comment>
<sequence>MPYCVWYPGLATEDTYRELARRFPALPYQVGLSIAEKARESGNDGSTAIFEHTMSQPTRHAVMDDYRRTVNPVQAPV</sequence>
<dbReference type="EMBL" id="MU853225">
    <property type="protein sequence ID" value="KAK4126630.1"/>
    <property type="molecule type" value="Genomic_DNA"/>
</dbReference>
<protein>
    <submittedName>
        <fullName evidence="1">Uncharacterized protein</fullName>
    </submittedName>
</protein>
<organism evidence="1 2">
    <name type="scientific">Parathielavia appendiculata</name>
    <dbReference type="NCBI Taxonomy" id="2587402"/>
    <lineage>
        <taxon>Eukaryota</taxon>
        <taxon>Fungi</taxon>
        <taxon>Dikarya</taxon>
        <taxon>Ascomycota</taxon>
        <taxon>Pezizomycotina</taxon>
        <taxon>Sordariomycetes</taxon>
        <taxon>Sordariomycetidae</taxon>
        <taxon>Sordariales</taxon>
        <taxon>Chaetomiaceae</taxon>
        <taxon>Parathielavia</taxon>
    </lineage>
</organism>
<name>A0AAN6U562_9PEZI</name>
<reference evidence="1" key="1">
    <citation type="journal article" date="2023" name="Mol. Phylogenet. Evol.">
        <title>Genome-scale phylogeny and comparative genomics of the fungal order Sordariales.</title>
        <authorList>
            <person name="Hensen N."/>
            <person name="Bonometti L."/>
            <person name="Westerberg I."/>
            <person name="Brannstrom I.O."/>
            <person name="Guillou S."/>
            <person name="Cros-Aarteil S."/>
            <person name="Calhoun S."/>
            <person name="Haridas S."/>
            <person name="Kuo A."/>
            <person name="Mondo S."/>
            <person name="Pangilinan J."/>
            <person name="Riley R."/>
            <person name="LaButti K."/>
            <person name="Andreopoulos B."/>
            <person name="Lipzen A."/>
            <person name="Chen C."/>
            <person name="Yan M."/>
            <person name="Daum C."/>
            <person name="Ng V."/>
            <person name="Clum A."/>
            <person name="Steindorff A."/>
            <person name="Ohm R.A."/>
            <person name="Martin F."/>
            <person name="Silar P."/>
            <person name="Natvig D.O."/>
            <person name="Lalanne C."/>
            <person name="Gautier V."/>
            <person name="Ament-Velasquez S.L."/>
            <person name="Kruys A."/>
            <person name="Hutchinson M.I."/>
            <person name="Powell A.J."/>
            <person name="Barry K."/>
            <person name="Miller A.N."/>
            <person name="Grigoriev I.V."/>
            <person name="Debuchy R."/>
            <person name="Gladieux P."/>
            <person name="Hiltunen Thoren M."/>
            <person name="Johannesson H."/>
        </authorList>
    </citation>
    <scope>NUCLEOTIDE SEQUENCE</scope>
    <source>
        <strain evidence="1">CBS 731.68</strain>
    </source>
</reference>
<gene>
    <name evidence="1" type="ORF">N657DRAFT_679516</name>
</gene>
<dbReference type="AlphaFoldDB" id="A0AAN6U562"/>
<reference evidence="1" key="2">
    <citation type="submission" date="2023-05" db="EMBL/GenBank/DDBJ databases">
        <authorList>
            <consortium name="Lawrence Berkeley National Laboratory"/>
            <person name="Steindorff A."/>
            <person name="Hensen N."/>
            <person name="Bonometti L."/>
            <person name="Westerberg I."/>
            <person name="Brannstrom I.O."/>
            <person name="Guillou S."/>
            <person name="Cros-Aarteil S."/>
            <person name="Calhoun S."/>
            <person name="Haridas S."/>
            <person name="Kuo A."/>
            <person name="Mondo S."/>
            <person name="Pangilinan J."/>
            <person name="Riley R."/>
            <person name="Labutti K."/>
            <person name="Andreopoulos B."/>
            <person name="Lipzen A."/>
            <person name="Chen C."/>
            <person name="Yanf M."/>
            <person name="Daum C."/>
            <person name="Ng V."/>
            <person name="Clum A."/>
            <person name="Ohm R."/>
            <person name="Martin F."/>
            <person name="Silar P."/>
            <person name="Natvig D."/>
            <person name="Lalanne C."/>
            <person name="Gautier V."/>
            <person name="Ament-Velasquez S.L."/>
            <person name="Kruys A."/>
            <person name="Hutchinson M.I."/>
            <person name="Powell A.J."/>
            <person name="Barry K."/>
            <person name="Miller A.N."/>
            <person name="Grigoriev I.V."/>
            <person name="Debuchy R."/>
            <person name="Gladieux P."/>
            <person name="Thoren M.H."/>
            <person name="Johannesson H."/>
        </authorList>
    </citation>
    <scope>NUCLEOTIDE SEQUENCE</scope>
    <source>
        <strain evidence="1">CBS 731.68</strain>
    </source>
</reference>